<dbReference type="InterPro" id="IPR052048">
    <property type="entry name" value="ST_Response_Regulator"/>
</dbReference>
<name>A0A918N409_9FLAO</name>
<dbReference type="PROSITE" id="PS50110">
    <property type="entry name" value="RESPONSE_REGULATORY"/>
    <property type="match status" value="1"/>
</dbReference>
<proteinExistence type="predicted"/>
<comment type="caution">
    <text evidence="3">The sequence shown here is derived from an EMBL/GenBank/DDBJ whole genome shotgun (WGS) entry which is preliminary data.</text>
</comment>
<feature type="modified residue" description="4-aspartylphosphate" evidence="1">
    <location>
        <position position="58"/>
    </location>
</feature>
<accession>A0A918N409</accession>
<feature type="domain" description="Response regulatory" evidence="2">
    <location>
        <begin position="6"/>
        <end position="129"/>
    </location>
</feature>
<dbReference type="InterPro" id="IPR011006">
    <property type="entry name" value="CheY-like_superfamily"/>
</dbReference>
<dbReference type="SMART" id="SM00448">
    <property type="entry name" value="REC"/>
    <property type="match status" value="1"/>
</dbReference>
<dbReference type="Proteomes" id="UP000601108">
    <property type="component" value="Unassembled WGS sequence"/>
</dbReference>
<dbReference type="Gene3D" id="3.40.50.2300">
    <property type="match status" value="1"/>
</dbReference>
<dbReference type="PANTHER" id="PTHR43228">
    <property type="entry name" value="TWO-COMPONENT RESPONSE REGULATOR"/>
    <property type="match status" value="1"/>
</dbReference>
<dbReference type="AlphaFoldDB" id="A0A918N409"/>
<protein>
    <submittedName>
        <fullName evidence="3">Response regulator</fullName>
    </submittedName>
</protein>
<reference evidence="3 4" key="1">
    <citation type="journal article" date="2014" name="Int. J. Syst. Evol. Microbiol.">
        <title>Complete genome sequence of Corynebacterium casei LMG S-19264T (=DSM 44701T), isolated from a smear-ripened cheese.</title>
        <authorList>
            <consortium name="US DOE Joint Genome Institute (JGI-PGF)"/>
            <person name="Walter F."/>
            <person name="Albersmeier A."/>
            <person name="Kalinowski J."/>
            <person name="Ruckert C."/>
        </authorList>
    </citation>
    <scope>NUCLEOTIDE SEQUENCE [LARGE SCALE GENOMIC DNA]</scope>
    <source>
        <strain evidence="3 4">KCTC 12285</strain>
    </source>
</reference>
<organism evidence="3 4">
    <name type="scientific">Aquimarina muelleri</name>
    <dbReference type="NCBI Taxonomy" id="279356"/>
    <lineage>
        <taxon>Bacteria</taxon>
        <taxon>Pseudomonadati</taxon>
        <taxon>Bacteroidota</taxon>
        <taxon>Flavobacteriia</taxon>
        <taxon>Flavobacteriales</taxon>
        <taxon>Flavobacteriaceae</taxon>
        <taxon>Aquimarina</taxon>
    </lineage>
</organism>
<evidence type="ECO:0000259" key="2">
    <source>
        <dbReference type="PROSITE" id="PS50110"/>
    </source>
</evidence>
<gene>
    <name evidence="3" type="ORF">GCM10007384_17090</name>
</gene>
<dbReference type="Pfam" id="PF00072">
    <property type="entry name" value="Response_reg"/>
    <property type="match status" value="1"/>
</dbReference>
<evidence type="ECO:0000313" key="4">
    <source>
        <dbReference type="Proteomes" id="UP000601108"/>
    </source>
</evidence>
<evidence type="ECO:0000313" key="3">
    <source>
        <dbReference type="EMBL" id="GGX16120.1"/>
    </source>
</evidence>
<evidence type="ECO:0000256" key="1">
    <source>
        <dbReference type="PROSITE-ProRule" id="PRU00169"/>
    </source>
</evidence>
<dbReference type="PANTHER" id="PTHR43228:SF1">
    <property type="entry name" value="TWO-COMPONENT RESPONSE REGULATOR ARR22"/>
    <property type="match status" value="1"/>
</dbReference>
<dbReference type="EMBL" id="BMWS01000009">
    <property type="protein sequence ID" value="GGX16120.1"/>
    <property type="molecule type" value="Genomic_DNA"/>
</dbReference>
<dbReference type="SUPFAM" id="SSF52172">
    <property type="entry name" value="CheY-like"/>
    <property type="match status" value="1"/>
</dbReference>
<sequence>MEKMKHFLLVDDSNATNFFNKTIIKKTECVEEVLIAKNGKEALDYIKSGISPEILFLDINMPIMGGWEFLKEFQKLDSDLKKSIVIVLMIGAKLSEEEMEKAKSFSEIKEFQEKMLTKNIVCNLVTKYYGNSISKVCNELSGLIS</sequence>
<dbReference type="GO" id="GO:0000160">
    <property type="term" value="P:phosphorelay signal transduction system"/>
    <property type="evidence" value="ECO:0007669"/>
    <property type="project" value="InterPro"/>
</dbReference>
<keyword evidence="1" id="KW-0597">Phosphoprotein</keyword>
<dbReference type="InterPro" id="IPR001789">
    <property type="entry name" value="Sig_transdc_resp-reg_receiver"/>
</dbReference>
<keyword evidence="4" id="KW-1185">Reference proteome</keyword>